<evidence type="ECO:0000313" key="2">
    <source>
        <dbReference type="EMBL" id="MBL4933358.1"/>
    </source>
</evidence>
<evidence type="ECO:0000256" key="1">
    <source>
        <dbReference type="SAM" id="Phobius"/>
    </source>
</evidence>
<reference evidence="2" key="1">
    <citation type="submission" date="2021-01" db="EMBL/GenBank/DDBJ databases">
        <title>Genome public.</title>
        <authorList>
            <person name="Liu C."/>
            <person name="Sun Q."/>
        </authorList>
    </citation>
    <scope>NUCLEOTIDE SEQUENCE</scope>
    <source>
        <strain evidence="2">YIM B02565</strain>
    </source>
</reference>
<dbReference type="Proteomes" id="UP000623681">
    <property type="component" value="Unassembled WGS sequence"/>
</dbReference>
<protein>
    <submittedName>
        <fullName evidence="2">Type II secretion system protein</fullName>
    </submittedName>
</protein>
<dbReference type="Pfam" id="PF07963">
    <property type="entry name" value="N_methyl"/>
    <property type="match status" value="1"/>
</dbReference>
<dbReference type="EMBL" id="JAESWA010000024">
    <property type="protein sequence ID" value="MBL4933358.1"/>
    <property type="molecule type" value="Genomic_DNA"/>
</dbReference>
<name>A0A937K659_9CLOT</name>
<keyword evidence="1" id="KW-0812">Transmembrane</keyword>
<gene>
    <name evidence="2" type="ORF">JK634_16305</name>
</gene>
<feature type="transmembrane region" description="Helical" evidence="1">
    <location>
        <begin position="12"/>
        <end position="34"/>
    </location>
</feature>
<keyword evidence="3" id="KW-1185">Reference proteome</keyword>
<dbReference type="InterPro" id="IPR012902">
    <property type="entry name" value="N_methyl_site"/>
</dbReference>
<dbReference type="AlphaFoldDB" id="A0A937K659"/>
<evidence type="ECO:0000313" key="3">
    <source>
        <dbReference type="Proteomes" id="UP000623681"/>
    </source>
</evidence>
<keyword evidence="1" id="KW-0472">Membrane</keyword>
<organism evidence="2 3">
    <name type="scientific">Clostridium paridis</name>
    <dbReference type="NCBI Taxonomy" id="2803863"/>
    <lineage>
        <taxon>Bacteria</taxon>
        <taxon>Bacillati</taxon>
        <taxon>Bacillota</taxon>
        <taxon>Clostridia</taxon>
        <taxon>Eubacteriales</taxon>
        <taxon>Clostridiaceae</taxon>
        <taxon>Clostridium</taxon>
    </lineage>
</organism>
<dbReference type="RefSeq" id="WP_202768798.1">
    <property type="nucleotide sequence ID" value="NZ_JAESWA010000024.1"/>
</dbReference>
<comment type="caution">
    <text evidence="2">The sequence shown here is derived from an EMBL/GenBank/DDBJ whole genome shotgun (WGS) entry which is preliminary data.</text>
</comment>
<dbReference type="NCBIfam" id="TIGR02532">
    <property type="entry name" value="IV_pilin_GFxxxE"/>
    <property type="match status" value="1"/>
</dbReference>
<sequence>MKIKKVKKGMTLIEVLISIAILGILIVPLSSMVLTSVSINRMGKEKQQGTNVAQKVLEQIKIIDEPNIEDLYNNIRANFPSREIGTNELKLYYDEDGSPATQTNYKYLIDLTLSERTHNVVNDIVFNNNIQVNDSTLIAYNNHPEVSISDELKVVVNDENETNLEMIINGVAYDLSKQNPDIAITFGKSFTNTNDNLRIVVENNSSENLNIYINKKKDITANYTIVNSLGRVNQFFNYEDNASYDAINNSVKLDLTTYVHNNQSGQDKKIAHVEGYRNLGE</sequence>
<proteinExistence type="predicted"/>
<keyword evidence="1" id="KW-1133">Transmembrane helix</keyword>
<accession>A0A937K659</accession>